<dbReference type="InterPro" id="IPR036396">
    <property type="entry name" value="Cyt_P450_sf"/>
</dbReference>
<dbReference type="InterPro" id="IPR001128">
    <property type="entry name" value="Cyt_P450"/>
</dbReference>
<dbReference type="GO" id="GO:0005506">
    <property type="term" value="F:iron ion binding"/>
    <property type="evidence" value="ECO:0007669"/>
    <property type="project" value="InterPro"/>
</dbReference>
<gene>
    <name evidence="3" type="ORF">BECKTUN1418E_GA0071001_100229</name>
    <name evidence="4" type="ORF">BECKTUN1418F_GA0071002_100227</name>
</gene>
<evidence type="ECO:0000256" key="2">
    <source>
        <dbReference type="ARBA" id="ARBA00010617"/>
    </source>
</evidence>
<organism evidence="4">
    <name type="scientific">Candidatus Kentrum sp. TUN</name>
    <dbReference type="NCBI Taxonomy" id="2126343"/>
    <lineage>
        <taxon>Bacteria</taxon>
        <taxon>Pseudomonadati</taxon>
        <taxon>Pseudomonadota</taxon>
        <taxon>Gammaproteobacteria</taxon>
        <taxon>Candidatus Kentrum</taxon>
    </lineage>
</organism>
<dbReference type="GO" id="GO:0004497">
    <property type="term" value="F:monooxygenase activity"/>
    <property type="evidence" value="ECO:0007669"/>
    <property type="project" value="InterPro"/>
</dbReference>
<dbReference type="GO" id="GO:0020037">
    <property type="term" value="F:heme binding"/>
    <property type="evidence" value="ECO:0007669"/>
    <property type="project" value="InterPro"/>
</dbReference>
<name>A0A450ZCE2_9GAMM</name>
<dbReference type="EMBL" id="CAADFY010000002">
    <property type="protein sequence ID" value="VFK51459.1"/>
    <property type="molecule type" value="Genomic_DNA"/>
</dbReference>
<evidence type="ECO:0000256" key="1">
    <source>
        <dbReference type="ARBA" id="ARBA00001971"/>
    </source>
</evidence>
<dbReference type="Gene3D" id="1.10.630.10">
    <property type="entry name" value="Cytochrome P450"/>
    <property type="match status" value="1"/>
</dbReference>
<dbReference type="GO" id="GO:0016705">
    <property type="term" value="F:oxidoreductase activity, acting on paired donors, with incorporation or reduction of molecular oxygen"/>
    <property type="evidence" value="ECO:0007669"/>
    <property type="project" value="InterPro"/>
</dbReference>
<accession>A0A450ZCE2</accession>
<evidence type="ECO:0000313" key="3">
    <source>
        <dbReference type="EMBL" id="VFK50323.1"/>
    </source>
</evidence>
<dbReference type="Pfam" id="PF00067">
    <property type="entry name" value="p450"/>
    <property type="match status" value="1"/>
</dbReference>
<proteinExistence type="inferred from homology"/>
<dbReference type="EMBL" id="CAADFV010000002">
    <property type="protein sequence ID" value="VFK50323.1"/>
    <property type="molecule type" value="Genomic_DNA"/>
</dbReference>
<dbReference type="PANTHER" id="PTHR46696">
    <property type="entry name" value="P450, PUTATIVE (EUROFUNG)-RELATED"/>
    <property type="match status" value="1"/>
</dbReference>
<comment type="similarity">
    <text evidence="2">Belongs to the cytochrome P450 family.</text>
</comment>
<comment type="cofactor">
    <cofactor evidence="1">
        <name>heme</name>
        <dbReference type="ChEBI" id="CHEBI:30413"/>
    </cofactor>
</comment>
<protein>
    <submittedName>
        <fullName evidence="4">Cytochrome P450</fullName>
    </submittedName>
</protein>
<dbReference type="SUPFAM" id="SSF48264">
    <property type="entry name" value="Cytochrome P450"/>
    <property type="match status" value="1"/>
</dbReference>
<reference evidence="4" key="1">
    <citation type="submission" date="2019-02" db="EMBL/GenBank/DDBJ databases">
        <authorList>
            <person name="Gruber-Vodicka R. H."/>
            <person name="Seah K. B. B."/>
        </authorList>
    </citation>
    <scope>NUCLEOTIDE SEQUENCE</scope>
    <source>
        <strain evidence="3">BECK_BY2</strain>
        <strain evidence="4">BECK_BY3</strain>
    </source>
</reference>
<evidence type="ECO:0000313" key="4">
    <source>
        <dbReference type="EMBL" id="VFK51459.1"/>
    </source>
</evidence>
<dbReference type="PANTHER" id="PTHR46696:SF1">
    <property type="entry name" value="CYTOCHROME P450 YJIB-RELATED"/>
    <property type="match status" value="1"/>
</dbReference>
<dbReference type="AlphaFoldDB" id="A0A450ZCE2"/>
<sequence>MQGQSGMGKHPQIQGKIERWHQIYTANMLKSLTTYQPKETDKMHKPKYDFTSKEFLQDPYHTFKQMRKHDPVYWSEQFNGWLVTSYDDVKLVTGNQEIYENIWPYGAARPNMPMTYFQHVNSNMLGFITGERTALHDMVRNAIQPLLSLHAFPEHRRLLKETMVNLFQEAKRNGGMKFRRDFATPTCLPFFSYLLELSENMEYDKELWDSLIPDLVDSFVHPYDPALLRKADASAKIVMDRISAVLLKRRTNPDDGFISKFAQACPDGEVACPAILVGFCVAAYNAVHLLCNGMATLLVHPRQMDKLRSDSSLIDACVEEMMRYEGPLLASSRICRKDTKLGEKFLRKQDYVIALLGSANRDEEIYENADCFDITRESISHFATGQGPRRCVAHGFARQLVRLMLQAMLEVCPNICTDVKELRWTTRTTMLTMLREIDDFSVHFE</sequence>